<dbReference type="SUPFAM" id="SSF53448">
    <property type="entry name" value="Nucleotide-diphospho-sugar transferases"/>
    <property type="match status" value="1"/>
</dbReference>
<organism evidence="2">
    <name type="scientific">Kitasatospora sp. CMC57</name>
    <dbReference type="NCBI Taxonomy" id="3231513"/>
    <lineage>
        <taxon>Bacteria</taxon>
        <taxon>Bacillati</taxon>
        <taxon>Actinomycetota</taxon>
        <taxon>Actinomycetes</taxon>
        <taxon>Kitasatosporales</taxon>
        <taxon>Streptomycetaceae</taxon>
        <taxon>Kitasatospora</taxon>
    </lineage>
</organism>
<dbReference type="InterPro" id="IPR050834">
    <property type="entry name" value="Glycosyltransf_2"/>
</dbReference>
<dbReference type="PANTHER" id="PTHR43685">
    <property type="entry name" value="GLYCOSYLTRANSFERASE"/>
    <property type="match status" value="1"/>
</dbReference>
<accession>A0AB33JMY0</accession>
<dbReference type="InterPro" id="IPR029044">
    <property type="entry name" value="Nucleotide-diphossugar_trans"/>
</dbReference>
<dbReference type="CDD" id="cd00761">
    <property type="entry name" value="Glyco_tranf_GTA_type"/>
    <property type="match status" value="1"/>
</dbReference>
<dbReference type="PANTHER" id="PTHR43685:SF2">
    <property type="entry name" value="GLYCOSYLTRANSFERASE 2-LIKE DOMAIN-CONTAINING PROTEIN"/>
    <property type="match status" value="1"/>
</dbReference>
<evidence type="ECO:0000259" key="1">
    <source>
        <dbReference type="Pfam" id="PF00535"/>
    </source>
</evidence>
<evidence type="ECO:0000313" key="2">
    <source>
        <dbReference type="EMBL" id="BFP44217.1"/>
    </source>
</evidence>
<reference evidence="2" key="1">
    <citation type="submission" date="2024-07" db="EMBL/GenBank/DDBJ databases">
        <title>Complete genome sequences of cellulolytic bacteria, Kitasatospora sp. CMC57 and Streptomyces sp. CMC78, isolated from Japanese agricultural soil.</title>
        <authorList>
            <person name="Hashimoto T."/>
            <person name="Ito M."/>
            <person name="Iwamoto M."/>
            <person name="Fukahori D."/>
            <person name="Shoda T."/>
            <person name="Sakoda M."/>
            <person name="Morohoshi T."/>
            <person name="Mitsuboshi M."/>
            <person name="Nishizawa T."/>
        </authorList>
    </citation>
    <scope>NUCLEOTIDE SEQUENCE</scope>
    <source>
        <strain evidence="2">CMC57</strain>
    </source>
</reference>
<gene>
    <name evidence="2" type="ORF">KCMC57_05850</name>
</gene>
<dbReference type="AlphaFoldDB" id="A0AB33JMY0"/>
<feature type="domain" description="Glycosyltransferase 2-like" evidence="1">
    <location>
        <begin position="25"/>
        <end position="146"/>
    </location>
</feature>
<proteinExistence type="predicted"/>
<name>A0AB33JMY0_9ACTN</name>
<dbReference type="EMBL" id="AP035881">
    <property type="protein sequence ID" value="BFP44217.1"/>
    <property type="molecule type" value="Genomic_DNA"/>
</dbReference>
<dbReference type="Gene3D" id="3.90.550.10">
    <property type="entry name" value="Spore Coat Polysaccharide Biosynthesis Protein SpsA, Chain A"/>
    <property type="match status" value="1"/>
</dbReference>
<dbReference type="Pfam" id="PF00535">
    <property type="entry name" value="Glycos_transf_2"/>
    <property type="match status" value="1"/>
</dbReference>
<sequence length="348" mass="38586">MPPFAPLPDRVHALSLPPMPNPLISVVLPVYDRHHQLTDCLDSLLAQSLPDVEVVLVVDRSPESPERVAAAYELRDPRVRMLRLNAAVGIGRSRNAGAAHATGEYLLFLDSDHLLDPGALAAMADRLAETGPVDVLLFGHSREHGGKVWPGGSAQLLAGVGAGVFEPLDHPELLGAPPLVWDRLLRRTGVPEFPDGRYEEVPVVHRAMLAAQRIAVLDRDCVRIRRRHTLHPTGSPGSSHFDLFDQYRSSFELLEARQELAPVRPYLFTRMVRHLLFVLELAGCVPRAERPQFFHRAAEYYRTFLPEGYRRPDGREGVKFSLLASGAYPAFEVAKLGQIARTAVAGRR</sequence>
<dbReference type="InterPro" id="IPR001173">
    <property type="entry name" value="Glyco_trans_2-like"/>
</dbReference>
<protein>
    <recommendedName>
        <fullName evidence="1">Glycosyltransferase 2-like domain-containing protein</fullName>
    </recommendedName>
</protein>